<evidence type="ECO:0000313" key="7">
    <source>
        <dbReference type="EMBL" id="TGG39704.1"/>
    </source>
</evidence>
<evidence type="ECO:0000256" key="1">
    <source>
        <dbReference type="ARBA" id="ARBA00001946"/>
    </source>
</evidence>
<dbReference type="GO" id="GO:0046872">
    <property type="term" value="F:metal ion binding"/>
    <property type="evidence" value="ECO:0007669"/>
    <property type="project" value="UniProtKB-KW"/>
</dbReference>
<dbReference type="PROSITE" id="PS00444">
    <property type="entry name" value="POLYPRENYL_SYNTHASE_2"/>
    <property type="match status" value="1"/>
</dbReference>
<evidence type="ECO:0000256" key="4">
    <source>
        <dbReference type="ARBA" id="ARBA00022723"/>
    </source>
</evidence>
<name>A0A4Z0V5Z9_9BACT</name>
<evidence type="ECO:0000256" key="3">
    <source>
        <dbReference type="ARBA" id="ARBA00022679"/>
    </source>
</evidence>
<dbReference type="PANTHER" id="PTHR12001">
    <property type="entry name" value="GERANYLGERANYL PYROPHOSPHATE SYNTHASE"/>
    <property type="match status" value="1"/>
</dbReference>
<protein>
    <submittedName>
        <fullName evidence="7">Polyprenyl synthetase family protein</fullName>
    </submittedName>
</protein>
<dbReference type="AlphaFoldDB" id="A0A4Z0V5Z9"/>
<dbReference type="EMBL" id="SJSA01000001">
    <property type="protein sequence ID" value="TGG39704.1"/>
    <property type="molecule type" value="Genomic_DNA"/>
</dbReference>
<dbReference type="SUPFAM" id="SSF48576">
    <property type="entry name" value="Terpenoid synthases"/>
    <property type="match status" value="1"/>
</dbReference>
<evidence type="ECO:0000256" key="2">
    <source>
        <dbReference type="ARBA" id="ARBA00006706"/>
    </source>
</evidence>
<proteinExistence type="inferred from homology"/>
<dbReference type="SFLD" id="SFLDS00005">
    <property type="entry name" value="Isoprenoid_Synthase_Type_I"/>
    <property type="match status" value="1"/>
</dbReference>
<dbReference type="InterPro" id="IPR000092">
    <property type="entry name" value="Polyprenyl_synt"/>
</dbReference>
<keyword evidence="3 6" id="KW-0808">Transferase</keyword>
<keyword evidence="4" id="KW-0479">Metal-binding</keyword>
<keyword evidence="5" id="KW-0460">Magnesium</keyword>
<accession>A0A4Z0V5Z9</accession>
<evidence type="ECO:0000313" key="8">
    <source>
        <dbReference type="Proteomes" id="UP000297635"/>
    </source>
</evidence>
<keyword evidence="8" id="KW-1185">Reference proteome</keyword>
<comment type="caution">
    <text evidence="7">The sequence shown here is derived from an EMBL/GenBank/DDBJ whole genome shotgun (WGS) entry which is preliminary data.</text>
</comment>
<comment type="similarity">
    <text evidence="2 6">Belongs to the FPP/GGPP synthase family.</text>
</comment>
<dbReference type="InterPro" id="IPR008949">
    <property type="entry name" value="Isoprenoid_synthase_dom_sf"/>
</dbReference>
<comment type="cofactor">
    <cofactor evidence="1">
        <name>Mg(2+)</name>
        <dbReference type="ChEBI" id="CHEBI:18420"/>
    </cofactor>
</comment>
<dbReference type="GO" id="GO:0008299">
    <property type="term" value="P:isoprenoid biosynthetic process"/>
    <property type="evidence" value="ECO:0007669"/>
    <property type="project" value="InterPro"/>
</dbReference>
<sequence length="324" mass="35676">MTDIHSIRHSLAPELNKLNDLIAERLRSSNPLINDVISRYLSQKGKQLRPMMVILTARILGACDPDRVITSGASIEMLHNASLIHDDVIDQSSTRHGMPTINAMWDNHIAVLVGDYFVSTALQLVITTGDLRAVNTIASLGRLLSTGEMDQINIATNHSISEEAYFEIITHKTASLFIACVEMGAYASDATQEQLDIMRRFACLFGQCFQIKDDIFDYFHSESLGKPTGNDLREGKVTLPLIHALKATDHPRCAEMNALVSRDGLSDEEIATLIDYAIEAGGIEYADATLMRLRNEAAAVLSSLGDVDTTPLLSLLDYIIARDM</sequence>
<dbReference type="Pfam" id="PF00348">
    <property type="entry name" value="polyprenyl_synt"/>
    <property type="match status" value="1"/>
</dbReference>
<evidence type="ECO:0000256" key="5">
    <source>
        <dbReference type="ARBA" id="ARBA00022842"/>
    </source>
</evidence>
<dbReference type="GeneID" id="82148726"/>
<evidence type="ECO:0000256" key="6">
    <source>
        <dbReference type="RuleBase" id="RU004466"/>
    </source>
</evidence>
<reference evidence="7 8" key="1">
    <citation type="submission" date="2019-02" db="EMBL/GenBank/DDBJ databases">
        <title>Isolation and identification of novel species under the genus Muribaculum.</title>
        <authorList>
            <person name="Miyake S."/>
            <person name="Ding Y."/>
            <person name="Low A."/>
            <person name="Soh M."/>
            <person name="Seedorf H."/>
        </authorList>
    </citation>
    <scope>NUCLEOTIDE SEQUENCE [LARGE SCALE GENOMIC DNA]</scope>
    <source>
        <strain evidence="7 8">TLL-A3</strain>
    </source>
</reference>
<dbReference type="PANTHER" id="PTHR12001:SF69">
    <property type="entry name" value="ALL TRANS-POLYPRENYL-DIPHOSPHATE SYNTHASE PDSS1"/>
    <property type="match status" value="1"/>
</dbReference>
<dbReference type="RefSeq" id="WP_135470468.1">
    <property type="nucleotide sequence ID" value="NZ_CASJDB010000025.1"/>
</dbReference>
<gene>
    <name evidence="7" type="ORF">EZ315_02910</name>
</gene>
<organism evidence="7 8">
    <name type="scientific">Duncaniella freteri</name>
    <dbReference type="NCBI Taxonomy" id="2530391"/>
    <lineage>
        <taxon>Bacteria</taxon>
        <taxon>Pseudomonadati</taxon>
        <taxon>Bacteroidota</taxon>
        <taxon>Bacteroidia</taxon>
        <taxon>Bacteroidales</taxon>
        <taxon>Muribaculaceae</taxon>
        <taxon>Duncaniella</taxon>
    </lineage>
</organism>
<dbReference type="GO" id="GO:0004659">
    <property type="term" value="F:prenyltransferase activity"/>
    <property type="evidence" value="ECO:0007669"/>
    <property type="project" value="InterPro"/>
</dbReference>
<dbReference type="CDD" id="cd00685">
    <property type="entry name" value="Trans_IPPS_HT"/>
    <property type="match status" value="1"/>
</dbReference>
<dbReference type="Proteomes" id="UP000297635">
    <property type="component" value="Unassembled WGS sequence"/>
</dbReference>
<dbReference type="InterPro" id="IPR033749">
    <property type="entry name" value="Polyprenyl_synt_CS"/>
</dbReference>
<dbReference type="Gene3D" id="1.10.600.10">
    <property type="entry name" value="Farnesyl Diphosphate Synthase"/>
    <property type="match status" value="1"/>
</dbReference>